<dbReference type="NCBIfam" id="TIGR02837">
    <property type="entry name" value="spore_II_R"/>
    <property type="match status" value="1"/>
</dbReference>
<dbReference type="AlphaFoldDB" id="A0A9D1R9H2"/>
<dbReference type="Pfam" id="PF09551">
    <property type="entry name" value="Spore_II_R"/>
    <property type="match status" value="1"/>
</dbReference>
<evidence type="ECO:0000313" key="2">
    <source>
        <dbReference type="Proteomes" id="UP000824263"/>
    </source>
</evidence>
<gene>
    <name evidence="1" type="primary">spoIIR</name>
    <name evidence="1" type="ORF">H9873_03290</name>
</gene>
<protein>
    <submittedName>
        <fullName evidence="1">Stage II sporulation protein R</fullName>
    </submittedName>
</protein>
<proteinExistence type="predicted"/>
<dbReference type="InterPro" id="IPR014202">
    <property type="entry name" value="Spore_II_R"/>
</dbReference>
<dbReference type="EMBL" id="DXGF01000059">
    <property type="protein sequence ID" value="HIW83330.1"/>
    <property type="molecule type" value="Genomic_DNA"/>
</dbReference>
<accession>A0A9D1R9H2</accession>
<comment type="caution">
    <text evidence="1">The sequence shown here is derived from an EMBL/GenBank/DDBJ whole genome shotgun (WGS) entry which is preliminary data.</text>
</comment>
<sequence>MILAVCSAFLLTGSVLERRSLSVEAKVSALQEDLAGEVLRFHVVANSDSQKDQAVKYQVRDAVIDQMRQWLGQGEETTLEETKAWALEHLREIQETAREVVRDAGETYPVRVKMADLYFPDKRYGDVWFPKGRYEALRIELGDGGGQNWWCVLYPNLCFTDTTCAVVTEEGRQELEHVLTEEEFEMVTAATDFQIKTFFFGDLFGKT</sequence>
<reference evidence="1" key="2">
    <citation type="submission" date="2021-04" db="EMBL/GenBank/DDBJ databases">
        <authorList>
            <person name="Gilroy R."/>
        </authorList>
    </citation>
    <scope>NUCLEOTIDE SEQUENCE</scope>
    <source>
        <strain evidence="1">ChiSxjej1B13-11762</strain>
    </source>
</reference>
<dbReference type="Proteomes" id="UP000824263">
    <property type="component" value="Unassembled WGS sequence"/>
</dbReference>
<name>A0A9D1R9H2_9FIRM</name>
<evidence type="ECO:0000313" key="1">
    <source>
        <dbReference type="EMBL" id="HIW83330.1"/>
    </source>
</evidence>
<organism evidence="1 2">
    <name type="scientific">Candidatus Dorea gallistercoris</name>
    <dbReference type="NCBI Taxonomy" id="2838542"/>
    <lineage>
        <taxon>Bacteria</taxon>
        <taxon>Bacillati</taxon>
        <taxon>Bacillota</taxon>
        <taxon>Clostridia</taxon>
        <taxon>Lachnospirales</taxon>
        <taxon>Lachnospiraceae</taxon>
        <taxon>Dorea</taxon>
    </lineage>
</organism>
<reference evidence="1" key="1">
    <citation type="journal article" date="2021" name="PeerJ">
        <title>Extensive microbial diversity within the chicken gut microbiome revealed by metagenomics and culture.</title>
        <authorList>
            <person name="Gilroy R."/>
            <person name="Ravi A."/>
            <person name="Getino M."/>
            <person name="Pursley I."/>
            <person name="Horton D.L."/>
            <person name="Alikhan N.F."/>
            <person name="Baker D."/>
            <person name="Gharbi K."/>
            <person name="Hall N."/>
            <person name="Watson M."/>
            <person name="Adriaenssens E.M."/>
            <person name="Foster-Nyarko E."/>
            <person name="Jarju S."/>
            <person name="Secka A."/>
            <person name="Antonio M."/>
            <person name="Oren A."/>
            <person name="Chaudhuri R.R."/>
            <person name="La Ragione R."/>
            <person name="Hildebrand F."/>
            <person name="Pallen M.J."/>
        </authorList>
    </citation>
    <scope>NUCLEOTIDE SEQUENCE</scope>
    <source>
        <strain evidence="1">ChiSxjej1B13-11762</strain>
    </source>
</reference>